<dbReference type="AlphaFoldDB" id="A0A1X9LJY1"/>
<accession>A0A1X9LJY1</accession>
<dbReference type="KEGG" id="cphy:B5808_09795"/>
<dbReference type="STRING" id="1619308.B5808_09795"/>
<keyword evidence="2" id="KW-1185">Reference proteome</keyword>
<dbReference type="Proteomes" id="UP000192775">
    <property type="component" value="Chromosome"/>
</dbReference>
<sequence length="79" mass="8789">MTKGTRPKVIALLDSEHWGIGVTLEADPSSGAQIVISPMDRWELGTADYAKRIEELRSLLKDARAQISDYLLKHPEVAE</sequence>
<organism evidence="1 2">
    <name type="scientific">Cnuibacter physcomitrellae</name>
    <dbReference type="NCBI Taxonomy" id="1619308"/>
    <lineage>
        <taxon>Bacteria</taxon>
        <taxon>Bacillati</taxon>
        <taxon>Actinomycetota</taxon>
        <taxon>Actinomycetes</taxon>
        <taxon>Micrococcales</taxon>
        <taxon>Microbacteriaceae</taxon>
        <taxon>Cnuibacter</taxon>
    </lineage>
</organism>
<dbReference type="EMBL" id="CP020715">
    <property type="protein sequence ID" value="ARJ05483.1"/>
    <property type="molecule type" value="Genomic_DNA"/>
</dbReference>
<protein>
    <submittedName>
        <fullName evidence="1">Uncharacterized protein</fullName>
    </submittedName>
</protein>
<reference evidence="1 2" key="1">
    <citation type="submission" date="2017-04" db="EMBL/GenBank/DDBJ databases">
        <authorList>
            <person name="Afonso C.L."/>
            <person name="Miller P.J."/>
            <person name="Scott M.A."/>
            <person name="Spackman E."/>
            <person name="Goraichik I."/>
            <person name="Dimitrov K.M."/>
            <person name="Suarez D.L."/>
            <person name="Swayne D.E."/>
        </authorList>
    </citation>
    <scope>NUCLEOTIDE SEQUENCE [LARGE SCALE GENOMIC DNA]</scope>
    <source>
        <strain evidence="2">XA(T)</strain>
    </source>
</reference>
<evidence type="ECO:0000313" key="2">
    <source>
        <dbReference type="Proteomes" id="UP000192775"/>
    </source>
</evidence>
<evidence type="ECO:0000313" key="1">
    <source>
        <dbReference type="EMBL" id="ARJ05483.1"/>
    </source>
</evidence>
<gene>
    <name evidence="1" type="ORF">B5808_09795</name>
</gene>
<dbReference type="RefSeq" id="WP_085019621.1">
    <property type="nucleotide sequence ID" value="NZ_BMHD01000001.1"/>
</dbReference>
<name>A0A1X9LJY1_9MICO</name>
<proteinExistence type="predicted"/>